<organism evidence="1 2">
    <name type="scientific">Roseisolibacter agri</name>
    <dbReference type="NCBI Taxonomy" id="2014610"/>
    <lineage>
        <taxon>Bacteria</taxon>
        <taxon>Pseudomonadati</taxon>
        <taxon>Gemmatimonadota</taxon>
        <taxon>Gemmatimonadia</taxon>
        <taxon>Gemmatimonadales</taxon>
        <taxon>Gemmatimonadaceae</taxon>
        <taxon>Roseisolibacter</taxon>
    </lineage>
</organism>
<comment type="caution">
    <text evidence="1">The sequence shown here is derived from an EMBL/GenBank/DDBJ whole genome shotgun (WGS) entry which is preliminary data.</text>
</comment>
<dbReference type="RefSeq" id="WP_284349598.1">
    <property type="nucleotide sequence ID" value="NZ_BRXS01000002.1"/>
</dbReference>
<dbReference type="Proteomes" id="UP001161325">
    <property type="component" value="Unassembled WGS sequence"/>
</dbReference>
<accession>A0AA37Q7H6</accession>
<evidence type="ECO:0000313" key="1">
    <source>
        <dbReference type="EMBL" id="GLC25157.1"/>
    </source>
</evidence>
<keyword evidence="2" id="KW-1185">Reference proteome</keyword>
<sequence>MLRVLADGEDRHRIEDATGREVGWIRGRIIGLCGFADERHAIAATAPAWRALDAVLRRTFAGWPRYAPAFDALRVIHDGIDEWLSDGHTRLALVLRAPHDTHVDAPHAYGLTLAFALPSYAHEGLAVAAAQLMGEAVHALASEAAPRVTSDAA</sequence>
<dbReference type="EMBL" id="BRXS01000002">
    <property type="protein sequence ID" value="GLC25157.1"/>
    <property type="molecule type" value="Genomic_DNA"/>
</dbReference>
<gene>
    <name evidence="1" type="ORF">rosag_16700</name>
</gene>
<protein>
    <submittedName>
        <fullName evidence="1">Uncharacterized protein</fullName>
    </submittedName>
</protein>
<name>A0AA37Q7H6_9BACT</name>
<evidence type="ECO:0000313" key="2">
    <source>
        <dbReference type="Proteomes" id="UP001161325"/>
    </source>
</evidence>
<proteinExistence type="predicted"/>
<dbReference type="AlphaFoldDB" id="A0AA37Q7H6"/>
<reference evidence="1" key="1">
    <citation type="submission" date="2022-08" db="EMBL/GenBank/DDBJ databases">
        <title>Draft genome sequencing of Roseisolibacter agri AW1220.</title>
        <authorList>
            <person name="Tobiishi Y."/>
            <person name="Tonouchi A."/>
        </authorList>
    </citation>
    <scope>NUCLEOTIDE SEQUENCE</scope>
    <source>
        <strain evidence="1">AW1220</strain>
    </source>
</reference>